<dbReference type="PROSITE" id="PS00041">
    <property type="entry name" value="HTH_ARAC_FAMILY_1"/>
    <property type="match status" value="1"/>
</dbReference>
<dbReference type="EMBL" id="JACNYK010000002">
    <property type="protein sequence ID" value="MBD1426197.1"/>
    <property type="molecule type" value="Genomic_DNA"/>
</dbReference>
<name>A0ABR7Y4F5_9SPHI</name>
<sequence length="258" mass="30053">MSFRSIVPNKSISLFVKNIWVFENEVKNSKTNLPFFADGYPGLMFQQTDNGLMVRPHDKTMPEIFLYGQTIKPIELEISGAYLLIVFQLYPFVLRALFNLVPQNINDNCYYLDELMANADMISLVTKLRTSDVVEDKIEIISNLLLSFLERKKKGFDYQIREAVLRIIYTNGQESIRAIAEKSNLNIRTFERRFLHETGLSPKQFAKIIQFQASMEQLTLKDYTKLTDIVYQNGFADQSHFIRVFKAFTGKTPKRFKK</sequence>
<proteinExistence type="predicted"/>
<dbReference type="SMART" id="SM00342">
    <property type="entry name" value="HTH_ARAC"/>
    <property type="match status" value="1"/>
</dbReference>
<keyword evidence="1" id="KW-0805">Transcription regulation</keyword>
<reference evidence="5 6" key="1">
    <citation type="submission" date="2020-08" db="EMBL/GenBank/DDBJ databases">
        <title>Sphingobacterium sp. DN00404 isolated from aquaculture water.</title>
        <authorList>
            <person name="Zhang M."/>
        </authorList>
    </citation>
    <scope>NUCLEOTIDE SEQUENCE [LARGE SCALE GENOMIC DNA]</scope>
    <source>
        <strain evidence="5 6">KCTC 32294</strain>
    </source>
</reference>
<dbReference type="Gene3D" id="1.10.10.60">
    <property type="entry name" value="Homeodomain-like"/>
    <property type="match status" value="1"/>
</dbReference>
<accession>A0ABR7Y4F5</accession>
<organism evidence="5 6">
    <name type="scientific">Sphingobacterium arenae</name>
    <dbReference type="NCBI Taxonomy" id="1280598"/>
    <lineage>
        <taxon>Bacteria</taxon>
        <taxon>Pseudomonadati</taxon>
        <taxon>Bacteroidota</taxon>
        <taxon>Sphingobacteriia</taxon>
        <taxon>Sphingobacteriales</taxon>
        <taxon>Sphingobacteriaceae</taxon>
        <taxon>Sphingobacterium</taxon>
    </lineage>
</organism>
<evidence type="ECO:0000313" key="5">
    <source>
        <dbReference type="EMBL" id="MBD1426197.1"/>
    </source>
</evidence>
<comment type="caution">
    <text evidence="5">The sequence shown here is derived from an EMBL/GenBank/DDBJ whole genome shotgun (WGS) entry which is preliminary data.</text>
</comment>
<dbReference type="InterPro" id="IPR046532">
    <property type="entry name" value="DUF6597"/>
</dbReference>
<dbReference type="RefSeq" id="WP_190309286.1">
    <property type="nucleotide sequence ID" value="NZ_JACNYK010000002.1"/>
</dbReference>
<dbReference type="InterPro" id="IPR009057">
    <property type="entry name" value="Homeodomain-like_sf"/>
</dbReference>
<dbReference type="InterPro" id="IPR018060">
    <property type="entry name" value="HTH_AraC"/>
</dbReference>
<keyword evidence="3" id="KW-0804">Transcription</keyword>
<dbReference type="Pfam" id="PF12833">
    <property type="entry name" value="HTH_18"/>
    <property type="match status" value="1"/>
</dbReference>
<evidence type="ECO:0000259" key="4">
    <source>
        <dbReference type="PROSITE" id="PS01124"/>
    </source>
</evidence>
<gene>
    <name evidence="5" type="ORF">H8B17_11440</name>
</gene>
<keyword evidence="2" id="KW-0238">DNA-binding</keyword>
<evidence type="ECO:0000313" key="6">
    <source>
        <dbReference type="Proteomes" id="UP000606494"/>
    </source>
</evidence>
<dbReference type="PANTHER" id="PTHR46796">
    <property type="entry name" value="HTH-TYPE TRANSCRIPTIONAL ACTIVATOR RHAS-RELATED"/>
    <property type="match status" value="1"/>
</dbReference>
<dbReference type="PANTHER" id="PTHR46796:SF13">
    <property type="entry name" value="HTH-TYPE TRANSCRIPTIONAL ACTIVATOR RHAS"/>
    <property type="match status" value="1"/>
</dbReference>
<evidence type="ECO:0000256" key="2">
    <source>
        <dbReference type="ARBA" id="ARBA00023125"/>
    </source>
</evidence>
<dbReference type="Proteomes" id="UP000606494">
    <property type="component" value="Unassembled WGS sequence"/>
</dbReference>
<dbReference type="PROSITE" id="PS01124">
    <property type="entry name" value="HTH_ARAC_FAMILY_2"/>
    <property type="match status" value="1"/>
</dbReference>
<dbReference type="InterPro" id="IPR050204">
    <property type="entry name" value="AraC_XylS_family_regulators"/>
</dbReference>
<protein>
    <submittedName>
        <fullName evidence="5">AraC family transcriptional regulator</fullName>
    </submittedName>
</protein>
<feature type="domain" description="HTH araC/xylS-type" evidence="4">
    <location>
        <begin position="158"/>
        <end position="258"/>
    </location>
</feature>
<dbReference type="Pfam" id="PF20240">
    <property type="entry name" value="DUF6597"/>
    <property type="match status" value="1"/>
</dbReference>
<keyword evidence="6" id="KW-1185">Reference proteome</keyword>
<dbReference type="InterPro" id="IPR018062">
    <property type="entry name" value="HTH_AraC-typ_CS"/>
</dbReference>
<evidence type="ECO:0000256" key="3">
    <source>
        <dbReference type="ARBA" id="ARBA00023163"/>
    </source>
</evidence>
<dbReference type="SUPFAM" id="SSF46689">
    <property type="entry name" value="Homeodomain-like"/>
    <property type="match status" value="1"/>
</dbReference>
<evidence type="ECO:0000256" key="1">
    <source>
        <dbReference type="ARBA" id="ARBA00023015"/>
    </source>
</evidence>